<reference evidence="3 4" key="1">
    <citation type="submission" date="2023-04" db="EMBL/GenBank/DDBJ databases">
        <title>Fusibacter bizertensis strain WBS, isolated from littoral bottom sediments of the Arctic seas - biochemical and genomic analysis.</title>
        <authorList>
            <person name="Brioukhanov A.L."/>
        </authorList>
    </citation>
    <scope>NUCLEOTIDE SEQUENCE [LARGE SCALE GENOMIC DNA]</scope>
    <source>
        <strain evidence="3 4">WBS</strain>
    </source>
</reference>
<dbReference type="Pfam" id="PF19701">
    <property type="entry name" value="DUF6199"/>
    <property type="match status" value="1"/>
</dbReference>
<name>A0ABT6NHC6_9FIRM</name>
<proteinExistence type="predicted"/>
<feature type="domain" description="DUF6199" evidence="2">
    <location>
        <begin position="6"/>
        <end position="59"/>
    </location>
</feature>
<sequence>MLIVKLILTAILLLGVINPALSIRLSEAWKLNRKPPSEKVYRVTRIYSIIAIIIVWIFIR</sequence>
<dbReference type="RefSeq" id="WP_281095730.1">
    <property type="nucleotide sequence ID" value="NZ_JARYZI010000018.1"/>
</dbReference>
<dbReference type="Proteomes" id="UP001158045">
    <property type="component" value="Unassembled WGS sequence"/>
</dbReference>
<keyword evidence="1" id="KW-0472">Membrane</keyword>
<keyword evidence="4" id="KW-1185">Reference proteome</keyword>
<evidence type="ECO:0000313" key="4">
    <source>
        <dbReference type="Proteomes" id="UP001158045"/>
    </source>
</evidence>
<keyword evidence="1" id="KW-0812">Transmembrane</keyword>
<keyword evidence="1" id="KW-1133">Transmembrane helix</keyword>
<dbReference type="EMBL" id="JARYZI010000018">
    <property type="protein sequence ID" value="MDH8679835.1"/>
    <property type="molecule type" value="Genomic_DNA"/>
</dbReference>
<evidence type="ECO:0000313" key="3">
    <source>
        <dbReference type="EMBL" id="MDH8679835.1"/>
    </source>
</evidence>
<organism evidence="3 4">
    <name type="scientific">Fusibacter bizertensis</name>
    <dbReference type="NCBI Taxonomy" id="1488331"/>
    <lineage>
        <taxon>Bacteria</taxon>
        <taxon>Bacillati</taxon>
        <taxon>Bacillota</taxon>
        <taxon>Clostridia</taxon>
        <taxon>Eubacteriales</taxon>
        <taxon>Eubacteriales Family XII. Incertae Sedis</taxon>
        <taxon>Fusibacter</taxon>
    </lineage>
</organism>
<accession>A0ABT6NHC6</accession>
<gene>
    <name evidence="3" type="ORF">QE109_16875</name>
</gene>
<protein>
    <submittedName>
        <fullName evidence="3">Histidine kinase</fullName>
    </submittedName>
</protein>
<dbReference type="InterPro" id="IPR045679">
    <property type="entry name" value="DUF6199"/>
</dbReference>
<keyword evidence="3" id="KW-0418">Kinase</keyword>
<evidence type="ECO:0000259" key="2">
    <source>
        <dbReference type="Pfam" id="PF19701"/>
    </source>
</evidence>
<evidence type="ECO:0000256" key="1">
    <source>
        <dbReference type="SAM" id="Phobius"/>
    </source>
</evidence>
<keyword evidence="3" id="KW-0808">Transferase</keyword>
<dbReference type="GO" id="GO:0016301">
    <property type="term" value="F:kinase activity"/>
    <property type="evidence" value="ECO:0007669"/>
    <property type="project" value="UniProtKB-KW"/>
</dbReference>
<feature type="transmembrane region" description="Helical" evidence="1">
    <location>
        <begin position="41"/>
        <end position="59"/>
    </location>
</feature>
<comment type="caution">
    <text evidence="3">The sequence shown here is derived from an EMBL/GenBank/DDBJ whole genome shotgun (WGS) entry which is preliminary data.</text>
</comment>